<dbReference type="CDD" id="cd06170">
    <property type="entry name" value="LuxR_C_like"/>
    <property type="match status" value="1"/>
</dbReference>
<dbReference type="GO" id="GO:0006355">
    <property type="term" value="P:regulation of DNA-templated transcription"/>
    <property type="evidence" value="ECO:0007669"/>
    <property type="project" value="InterPro"/>
</dbReference>
<name>A0A5B8UM00_9BACT</name>
<dbReference type="KEGG" id="fgg:FSB75_14470"/>
<keyword evidence="3" id="KW-0804">Transcription</keyword>
<dbReference type="AlphaFoldDB" id="A0A5B8UM00"/>
<dbReference type="SMART" id="SM00421">
    <property type="entry name" value="HTH_LUXR"/>
    <property type="match status" value="1"/>
</dbReference>
<dbReference type="InterPro" id="IPR016032">
    <property type="entry name" value="Sig_transdc_resp-reg_C-effctor"/>
</dbReference>
<proteinExistence type="predicted"/>
<gene>
    <name evidence="6" type="ORF">FSB75_14470</name>
</gene>
<dbReference type="PRINTS" id="PR00038">
    <property type="entry name" value="HTHLUXR"/>
</dbReference>
<dbReference type="InterPro" id="IPR036388">
    <property type="entry name" value="WH-like_DNA-bd_sf"/>
</dbReference>
<dbReference type="GO" id="GO:0003677">
    <property type="term" value="F:DNA binding"/>
    <property type="evidence" value="ECO:0007669"/>
    <property type="project" value="UniProtKB-KW"/>
</dbReference>
<evidence type="ECO:0000256" key="3">
    <source>
        <dbReference type="ARBA" id="ARBA00023163"/>
    </source>
</evidence>
<dbReference type="SUPFAM" id="SSF46894">
    <property type="entry name" value="C-terminal effector domain of the bipartite response regulators"/>
    <property type="match status" value="1"/>
</dbReference>
<dbReference type="InterPro" id="IPR000792">
    <property type="entry name" value="Tscrpt_reg_LuxR_C"/>
</dbReference>
<dbReference type="OrthoDB" id="9807565at2"/>
<evidence type="ECO:0000313" key="7">
    <source>
        <dbReference type="Proteomes" id="UP000321204"/>
    </source>
</evidence>
<evidence type="ECO:0000256" key="2">
    <source>
        <dbReference type="ARBA" id="ARBA00023125"/>
    </source>
</evidence>
<evidence type="ECO:0000259" key="5">
    <source>
        <dbReference type="PROSITE" id="PS50043"/>
    </source>
</evidence>
<evidence type="ECO:0000256" key="4">
    <source>
        <dbReference type="SAM" id="MobiDB-lite"/>
    </source>
</evidence>
<dbReference type="Proteomes" id="UP000321204">
    <property type="component" value="Chromosome"/>
</dbReference>
<feature type="domain" description="HTH luxR-type" evidence="5">
    <location>
        <begin position="20"/>
        <end position="85"/>
    </location>
</feature>
<reference evidence="6 7" key="1">
    <citation type="journal article" date="2015" name="Int. J. Syst. Evol. Microbiol.">
        <title>Flavisolibacter ginsenosidimutans sp. nov., with ginsenoside-converting activity isolated from soil used for cultivating ginseng.</title>
        <authorList>
            <person name="Zhao Y."/>
            <person name="Liu Q."/>
            <person name="Kang M.S."/>
            <person name="Jin F."/>
            <person name="Yu H."/>
            <person name="Im W.T."/>
        </authorList>
    </citation>
    <scope>NUCLEOTIDE SEQUENCE [LARGE SCALE GENOMIC DNA]</scope>
    <source>
        <strain evidence="6 7">Gsoil 636</strain>
    </source>
</reference>
<dbReference type="EMBL" id="CP042433">
    <property type="protein sequence ID" value="QEC57055.1"/>
    <property type="molecule type" value="Genomic_DNA"/>
</dbReference>
<accession>A0A5B8UM00</accession>
<keyword evidence="1" id="KW-0805">Transcription regulation</keyword>
<feature type="compositionally biased region" description="Polar residues" evidence="4">
    <location>
        <begin position="10"/>
        <end position="26"/>
    </location>
</feature>
<dbReference type="PROSITE" id="PS50043">
    <property type="entry name" value="HTH_LUXR_2"/>
    <property type="match status" value="1"/>
</dbReference>
<keyword evidence="2" id="KW-0238">DNA-binding</keyword>
<dbReference type="PROSITE" id="PS00622">
    <property type="entry name" value="HTH_LUXR_1"/>
    <property type="match status" value="1"/>
</dbReference>
<feature type="region of interest" description="Disordered" evidence="4">
    <location>
        <begin position="1"/>
        <end position="26"/>
    </location>
</feature>
<evidence type="ECO:0000313" key="6">
    <source>
        <dbReference type="EMBL" id="QEC57055.1"/>
    </source>
</evidence>
<sequence length="93" mass="10337">MRSLFITKPQPASQSKPTATPFSNGHITPRETEILTLMAEGALNKQIASRLGISTETVKKHLRNIYQKTGAQNKIEALNKTRWLTASTPANQY</sequence>
<dbReference type="Pfam" id="PF00196">
    <property type="entry name" value="GerE"/>
    <property type="match status" value="1"/>
</dbReference>
<keyword evidence="7" id="KW-1185">Reference proteome</keyword>
<evidence type="ECO:0000256" key="1">
    <source>
        <dbReference type="ARBA" id="ARBA00023015"/>
    </source>
</evidence>
<dbReference type="PANTHER" id="PTHR44688">
    <property type="entry name" value="DNA-BINDING TRANSCRIPTIONAL ACTIVATOR DEVR_DOSR"/>
    <property type="match status" value="1"/>
</dbReference>
<dbReference type="RefSeq" id="WP_146788946.1">
    <property type="nucleotide sequence ID" value="NZ_BAABIO010000003.1"/>
</dbReference>
<protein>
    <submittedName>
        <fullName evidence="6">Response regulator transcription factor</fullName>
    </submittedName>
</protein>
<dbReference type="PANTHER" id="PTHR44688:SF16">
    <property type="entry name" value="DNA-BINDING TRANSCRIPTIONAL ACTIVATOR DEVR_DOSR"/>
    <property type="match status" value="1"/>
</dbReference>
<organism evidence="6 7">
    <name type="scientific">Flavisolibacter ginsenosidimutans</name>
    <dbReference type="NCBI Taxonomy" id="661481"/>
    <lineage>
        <taxon>Bacteria</taxon>
        <taxon>Pseudomonadati</taxon>
        <taxon>Bacteroidota</taxon>
        <taxon>Chitinophagia</taxon>
        <taxon>Chitinophagales</taxon>
        <taxon>Chitinophagaceae</taxon>
        <taxon>Flavisolibacter</taxon>
    </lineage>
</organism>
<dbReference type="Gene3D" id="1.10.10.10">
    <property type="entry name" value="Winged helix-like DNA-binding domain superfamily/Winged helix DNA-binding domain"/>
    <property type="match status" value="1"/>
</dbReference>